<evidence type="ECO:0000256" key="4">
    <source>
        <dbReference type="ARBA" id="ARBA00022679"/>
    </source>
</evidence>
<proteinExistence type="inferred from homology"/>
<evidence type="ECO:0000256" key="1">
    <source>
        <dbReference type="ARBA" id="ARBA00004141"/>
    </source>
</evidence>
<evidence type="ECO:0000259" key="9">
    <source>
        <dbReference type="Pfam" id="PF13813"/>
    </source>
</evidence>
<reference evidence="10 11" key="1">
    <citation type="submission" date="2015-06" db="EMBL/GenBank/DDBJ databases">
        <title>Draft genome of the ant-associated black yeast Phialophora attae CBS 131958.</title>
        <authorList>
            <person name="Moreno L.F."/>
            <person name="Stielow B.J."/>
            <person name="de Hoog S."/>
            <person name="Vicente V.A."/>
            <person name="Weiss V.A."/>
            <person name="de Vries M."/>
            <person name="Cruz L.M."/>
            <person name="Souza E.M."/>
        </authorList>
    </citation>
    <scope>NUCLEOTIDE SEQUENCE [LARGE SCALE GENOMIC DNA]</scope>
    <source>
        <strain evidence="10 11">CBS 131958</strain>
    </source>
</reference>
<dbReference type="Proteomes" id="UP000038010">
    <property type="component" value="Unassembled WGS sequence"/>
</dbReference>
<comment type="pathway">
    <text evidence="2">Secondary metabolite biosynthesis.</text>
</comment>
<feature type="transmembrane region" description="Helical" evidence="8">
    <location>
        <begin position="264"/>
        <end position="284"/>
    </location>
</feature>
<comment type="caution">
    <text evidence="10">The sequence shown here is derived from an EMBL/GenBank/DDBJ whole genome shotgun (WGS) entry which is preliminary data.</text>
</comment>
<dbReference type="GO" id="GO:0006629">
    <property type="term" value="P:lipid metabolic process"/>
    <property type="evidence" value="ECO:0007669"/>
    <property type="project" value="InterPro"/>
</dbReference>
<keyword evidence="4" id="KW-0808">Transferase</keyword>
<dbReference type="OrthoDB" id="4115471at2759"/>
<name>A0A0N0NI06_9EURO</name>
<dbReference type="InterPro" id="IPR044851">
    <property type="entry name" value="Wax_synthase"/>
</dbReference>
<evidence type="ECO:0000313" key="11">
    <source>
        <dbReference type="Proteomes" id="UP000038010"/>
    </source>
</evidence>
<gene>
    <name evidence="10" type="ORF">AB675_10164</name>
</gene>
<dbReference type="RefSeq" id="XP_017995131.1">
    <property type="nucleotide sequence ID" value="XM_018138917.1"/>
</dbReference>
<evidence type="ECO:0000256" key="6">
    <source>
        <dbReference type="ARBA" id="ARBA00022989"/>
    </source>
</evidence>
<feature type="transmembrane region" description="Helical" evidence="8">
    <location>
        <begin position="20"/>
        <end position="37"/>
    </location>
</feature>
<dbReference type="Pfam" id="PF13813">
    <property type="entry name" value="MBOAT_2"/>
    <property type="match status" value="1"/>
</dbReference>
<dbReference type="AlphaFoldDB" id="A0A0N0NI06"/>
<dbReference type="VEuPathDB" id="FungiDB:AB675_10164"/>
<dbReference type="InterPro" id="IPR032805">
    <property type="entry name" value="Wax_synthase_dom"/>
</dbReference>
<dbReference type="PANTHER" id="PTHR31595:SF57">
    <property type="entry name" value="OS04G0481900 PROTEIN"/>
    <property type="match status" value="1"/>
</dbReference>
<evidence type="ECO:0000256" key="2">
    <source>
        <dbReference type="ARBA" id="ARBA00005179"/>
    </source>
</evidence>
<keyword evidence="5 8" id="KW-0812">Transmembrane</keyword>
<feature type="transmembrane region" description="Helical" evidence="8">
    <location>
        <begin position="72"/>
        <end position="90"/>
    </location>
</feature>
<dbReference type="GeneID" id="28730797"/>
<evidence type="ECO:0000256" key="8">
    <source>
        <dbReference type="SAM" id="Phobius"/>
    </source>
</evidence>
<dbReference type="GO" id="GO:0016020">
    <property type="term" value="C:membrane"/>
    <property type="evidence" value="ECO:0007669"/>
    <property type="project" value="UniProtKB-SubCell"/>
</dbReference>
<keyword evidence="7 8" id="KW-0472">Membrane</keyword>
<comment type="subcellular location">
    <subcellularLocation>
        <location evidence="1">Membrane</location>
        <topology evidence="1">Multi-pass membrane protein</topology>
    </subcellularLocation>
</comment>
<evidence type="ECO:0000313" key="10">
    <source>
        <dbReference type="EMBL" id="KPI35168.1"/>
    </source>
</evidence>
<evidence type="ECO:0000256" key="5">
    <source>
        <dbReference type="ARBA" id="ARBA00022692"/>
    </source>
</evidence>
<accession>A0A0N0NI06</accession>
<sequence length="385" mass="43523">MSLDPFLRFASESAMPFHPVLHFLAALSLTALAFKLPFAQLRRLWAGLIVAFVWRSWIGIPELTSSPTLQSGFSLFLLVWVLHVLALLFIEAGTLCTGRQELVWSEVGKLLFDVRRIGQRSLEHQRKAFVNGKERGTTGTTKSPEEASILSFLKYRILRMCLCFAALYIYETNSHSIATTILNILHSATRNLSHASGTALQKVVLDLYMTLEFILSTFLFNNGFHSLFAVCAVGVLGLDTPEEWPLIWGSLTDVTSVRNFWGSYWHRLVARTFLAWSSVLLAGLKIDRRSAYGRRLTPILVFALSGCCHGLTSWLMGFRCGWWTDVAWFILQAVVMALEELLGMVGKSTRLQMSRIQRFLGCVWTWTILSQSISWWQSAKAQCMP</sequence>
<feature type="transmembrane region" description="Helical" evidence="8">
    <location>
        <begin position="327"/>
        <end position="346"/>
    </location>
</feature>
<evidence type="ECO:0000256" key="3">
    <source>
        <dbReference type="ARBA" id="ARBA00007282"/>
    </source>
</evidence>
<dbReference type="PANTHER" id="PTHR31595">
    <property type="entry name" value="LONG-CHAIN-ALCOHOL O-FATTY-ACYLTRANSFERASE 3-RELATED"/>
    <property type="match status" value="1"/>
</dbReference>
<feature type="domain" description="Wax synthase" evidence="9">
    <location>
        <begin position="244"/>
        <end position="331"/>
    </location>
</feature>
<feature type="transmembrane region" description="Helical" evidence="8">
    <location>
        <begin position="218"/>
        <end position="238"/>
    </location>
</feature>
<keyword evidence="6 8" id="KW-1133">Transmembrane helix</keyword>
<dbReference type="EMBL" id="LFJN01000043">
    <property type="protein sequence ID" value="KPI35168.1"/>
    <property type="molecule type" value="Genomic_DNA"/>
</dbReference>
<feature type="transmembrane region" description="Helical" evidence="8">
    <location>
        <begin position="296"/>
        <end position="315"/>
    </location>
</feature>
<dbReference type="GO" id="GO:0008374">
    <property type="term" value="F:O-acyltransferase activity"/>
    <property type="evidence" value="ECO:0007669"/>
    <property type="project" value="InterPro"/>
</dbReference>
<keyword evidence="11" id="KW-1185">Reference proteome</keyword>
<protein>
    <recommendedName>
        <fullName evidence="9">Wax synthase domain-containing protein</fullName>
    </recommendedName>
</protein>
<organism evidence="10 11">
    <name type="scientific">Cyphellophora attinorum</name>
    <dbReference type="NCBI Taxonomy" id="1664694"/>
    <lineage>
        <taxon>Eukaryota</taxon>
        <taxon>Fungi</taxon>
        <taxon>Dikarya</taxon>
        <taxon>Ascomycota</taxon>
        <taxon>Pezizomycotina</taxon>
        <taxon>Eurotiomycetes</taxon>
        <taxon>Chaetothyriomycetidae</taxon>
        <taxon>Chaetothyriales</taxon>
        <taxon>Cyphellophoraceae</taxon>
        <taxon>Cyphellophora</taxon>
    </lineage>
</organism>
<evidence type="ECO:0000256" key="7">
    <source>
        <dbReference type="ARBA" id="ARBA00023136"/>
    </source>
</evidence>
<feature type="transmembrane region" description="Helical" evidence="8">
    <location>
        <begin position="44"/>
        <end position="60"/>
    </location>
</feature>
<comment type="similarity">
    <text evidence="3">Belongs to the wax synthase family.</text>
</comment>